<dbReference type="AlphaFoldDB" id="A0A4Y8ZQQ4"/>
<evidence type="ECO:0000313" key="3">
    <source>
        <dbReference type="EMBL" id="TFI57797.1"/>
    </source>
</evidence>
<dbReference type="Pfam" id="PF00857">
    <property type="entry name" value="Isochorismatase"/>
    <property type="match status" value="1"/>
</dbReference>
<dbReference type="InterPro" id="IPR050272">
    <property type="entry name" value="Isochorismatase-like_hydrls"/>
</dbReference>
<keyword evidence="4" id="KW-1185">Reference proteome</keyword>
<dbReference type="CDD" id="cd00431">
    <property type="entry name" value="cysteine_hydrolases"/>
    <property type="match status" value="1"/>
</dbReference>
<sequence>MPSQHRTIYASTEDGGIQLAAGSDRWHLHDDYVHLAPHHPQGRLVRFEAELKPFVDSLDRGALVVIDMQNDFCAPGGWTERSGLDYRRCRAAIPGVKRAIEAARRHGMWVVWVYWHNRPDLRNLGAPTLYSFKHAPDQAGIGENLEHGPVLTQGSWGGAIVDELKPLIDEDDVHIEKVRMSGFYGTHLDQVLRTQGINTLYLAGVNIDQCVTTTMEDAYFRDYNAVLLTDACATSSPDFCQQAVEFNAKNCWGFATTTEHFASPRPHGAQAGG</sequence>
<proteinExistence type="predicted"/>
<evidence type="ECO:0000256" key="1">
    <source>
        <dbReference type="ARBA" id="ARBA00022801"/>
    </source>
</evidence>
<dbReference type="RefSeq" id="WP_135087568.1">
    <property type="nucleotide sequence ID" value="NZ_SPDV01000025.1"/>
</dbReference>
<dbReference type="SUPFAM" id="SSF52499">
    <property type="entry name" value="Isochorismatase-like hydrolases"/>
    <property type="match status" value="1"/>
</dbReference>
<dbReference type="InterPro" id="IPR036380">
    <property type="entry name" value="Isochorismatase-like_sf"/>
</dbReference>
<dbReference type="PANTHER" id="PTHR43540">
    <property type="entry name" value="PEROXYUREIDOACRYLATE/UREIDOACRYLATE AMIDOHYDROLASE-RELATED"/>
    <property type="match status" value="1"/>
</dbReference>
<dbReference type="EMBL" id="SPDV01000025">
    <property type="protein sequence ID" value="TFI57797.1"/>
    <property type="molecule type" value="Genomic_DNA"/>
</dbReference>
<reference evidence="3 4" key="1">
    <citation type="submission" date="2019-03" db="EMBL/GenBank/DDBJ databases">
        <title>Genome sequence of Sphingomonas sp. 17J27-24.</title>
        <authorList>
            <person name="Kim M."/>
            <person name="Maeng S."/>
            <person name="Sathiyaraj S."/>
        </authorList>
    </citation>
    <scope>NUCLEOTIDE SEQUENCE [LARGE SCALE GENOMIC DNA]</scope>
    <source>
        <strain evidence="3 4">17J27-24</strain>
    </source>
</reference>
<organism evidence="3 4">
    <name type="scientific">Sphingomonas parva</name>
    <dbReference type="NCBI Taxonomy" id="2555898"/>
    <lineage>
        <taxon>Bacteria</taxon>
        <taxon>Pseudomonadati</taxon>
        <taxon>Pseudomonadota</taxon>
        <taxon>Alphaproteobacteria</taxon>
        <taxon>Sphingomonadales</taxon>
        <taxon>Sphingomonadaceae</taxon>
        <taxon>Sphingomonas</taxon>
    </lineage>
</organism>
<keyword evidence="1 3" id="KW-0378">Hydrolase</keyword>
<dbReference type="Gene3D" id="3.40.50.850">
    <property type="entry name" value="Isochorismatase-like"/>
    <property type="match status" value="1"/>
</dbReference>
<evidence type="ECO:0000259" key="2">
    <source>
        <dbReference type="Pfam" id="PF00857"/>
    </source>
</evidence>
<protein>
    <submittedName>
        <fullName evidence="3">Cysteine hydrolase</fullName>
    </submittedName>
</protein>
<dbReference type="PANTHER" id="PTHR43540:SF9">
    <property type="entry name" value="FAMILY HYDROLASE, PUTATIVE (AFU_ORTHOLOGUE AFUA_2G08700)-RELATED"/>
    <property type="match status" value="1"/>
</dbReference>
<comment type="caution">
    <text evidence="3">The sequence shown here is derived from an EMBL/GenBank/DDBJ whole genome shotgun (WGS) entry which is preliminary data.</text>
</comment>
<dbReference type="InterPro" id="IPR000868">
    <property type="entry name" value="Isochorismatase-like_dom"/>
</dbReference>
<dbReference type="OrthoDB" id="9807387at2"/>
<dbReference type="Proteomes" id="UP000298213">
    <property type="component" value="Unassembled WGS sequence"/>
</dbReference>
<feature type="domain" description="Isochorismatase-like" evidence="2">
    <location>
        <begin position="62"/>
        <end position="258"/>
    </location>
</feature>
<evidence type="ECO:0000313" key="4">
    <source>
        <dbReference type="Proteomes" id="UP000298213"/>
    </source>
</evidence>
<dbReference type="GO" id="GO:0016787">
    <property type="term" value="F:hydrolase activity"/>
    <property type="evidence" value="ECO:0007669"/>
    <property type="project" value="UniProtKB-KW"/>
</dbReference>
<name>A0A4Y8ZQQ4_9SPHN</name>
<accession>A0A4Y8ZQQ4</accession>
<gene>
    <name evidence="3" type="ORF">E2493_13300</name>
</gene>